<dbReference type="InterPro" id="IPR007555">
    <property type="entry name" value="DUF499"/>
</dbReference>
<evidence type="ECO:0000313" key="4">
    <source>
        <dbReference type="Proteomes" id="UP000323166"/>
    </source>
</evidence>
<feature type="compositionally biased region" description="Basic and acidic residues" evidence="1">
    <location>
        <begin position="1008"/>
        <end position="1021"/>
    </location>
</feature>
<dbReference type="EMBL" id="VNHM01000003">
    <property type="protein sequence ID" value="TYO96919.1"/>
    <property type="molecule type" value="Genomic_DNA"/>
</dbReference>
<dbReference type="RefSeq" id="WP_166510781.1">
    <property type="nucleotide sequence ID" value="NZ_VNHM01000003.1"/>
</dbReference>
<evidence type="ECO:0000259" key="2">
    <source>
        <dbReference type="Pfam" id="PF18731"/>
    </source>
</evidence>
<comment type="caution">
    <text evidence="3">The sequence shown here is derived from an EMBL/GenBank/DDBJ whole genome shotgun (WGS) entry which is preliminary data.</text>
</comment>
<organism evidence="3 4">
    <name type="scientific">Desulfallas thermosapovorans DSM 6562</name>
    <dbReference type="NCBI Taxonomy" id="1121431"/>
    <lineage>
        <taxon>Bacteria</taxon>
        <taxon>Bacillati</taxon>
        <taxon>Bacillota</taxon>
        <taxon>Clostridia</taxon>
        <taxon>Eubacteriales</taxon>
        <taxon>Desulfallaceae</taxon>
        <taxon>Desulfallas</taxon>
    </lineage>
</organism>
<dbReference type="AlphaFoldDB" id="A0A5S4ZW01"/>
<proteinExistence type="predicted"/>
<dbReference type="Pfam" id="PF18731">
    <property type="entry name" value="HEPN_Swt1"/>
    <property type="match status" value="1"/>
</dbReference>
<feature type="compositionally biased region" description="Basic and acidic residues" evidence="1">
    <location>
        <begin position="991"/>
        <end position="1000"/>
    </location>
</feature>
<dbReference type="Proteomes" id="UP000323166">
    <property type="component" value="Unassembled WGS sequence"/>
</dbReference>
<protein>
    <recommendedName>
        <fullName evidence="2">Swt1-like HEPN domain-containing protein</fullName>
    </recommendedName>
</protein>
<dbReference type="InterPro" id="IPR041650">
    <property type="entry name" value="HEPN_Swt1"/>
</dbReference>
<evidence type="ECO:0000313" key="3">
    <source>
        <dbReference type="EMBL" id="TYO96919.1"/>
    </source>
</evidence>
<keyword evidence="4" id="KW-1185">Reference proteome</keyword>
<gene>
    <name evidence="3" type="ORF">LX24_00729</name>
</gene>
<reference evidence="3 4" key="1">
    <citation type="submission" date="2019-07" db="EMBL/GenBank/DDBJ databases">
        <title>Genomic Encyclopedia of Type Strains, Phase I: the one thousand microbial genomes (KMG-I) project.</title>
        <authorList>
            <person name="Kyrpides N."/>
        </authorList>
    </citation>
    <scope>NUCLEOTIDE SEQUENCE [LARGE SCALE GENOMIC DNA]</scope>
    <source>
        <strain evidence="3 4">DSM 6562</strain>
    </source>
</reference>
<sequence>MSYSNLERVGKGLEVLRRGLGPYIARELKAKWGRRWWQIVSETSLTGTVGLESKREGQDADEAYAKLDVQALLVLMWNNWNEVFQVKLGHTGRSYVSELREVRNRWAHQQPFTVDDAYRALDTITRLLEAVSSEYALLSKKLSRDLLRQRFDDEAKKAKKKSAREVIQTGTIPGLKPWREVITPHPDVASGRYQQAEFAADLAQVLHNEAEMEYQDPAEFFKRTYLTEGLSHLLKMAIERLSGMGGDPVVQLQTSFGGGKTHSMLALYHLVGGQIAPGQIPGLEPILTKLGLSQVPICNRAVIVGTDFSVAQPRQKPDGTLVNTLWGEIAYQLGGPKAYAIVAREDRQGVSPGSGVIKQLLDTYGPALVLIDEWVAFARNIYGVSGLCAGSFDANMTFAQALTEGAKRSRQSMVVTSIPASDIEIGGEGGQAALERLQNTFGRLESVWKPAAMEESFEIVRRRLFTSNIDYAARDAVINTFIKMYREQQKEFPRECSESDYQRRMVIAYPVHPELFDRLYQDWSTLERFQRTRGVLRLMAAAIHQLWEREDKSLLIMPGTIPLDSPPVRHEMTRYLPDGWPAVIDADIDGPVSRPLALDRENPNMGRYSACRRVARTVFIGSAPSVAAQRVRGLEEVRLKLGCVQPGEATATFGDALRRLVDQLTYLYSDNTRFWFDTRPSVNRLAADRAEQLVDYADEEIKKRLLKIKDKGDFAGVHMAPGSSADVADEQYTRLVVLDHKHYHSSGNDNSPALRAAREILESRGSGPRQYRNTLVFVATDKNRVPELERAARQYLAWKSIDKEKEELNLDAFQTRQVVSNVKRTSETVDAIIQEAYAYLLVPVQEGTGPIEWETSRITGGGENMVLRANKKLLSTQHLITKWSPALLRMELDRWLWKETPHINIKNLWGYLTTYCYLPRLKDETVLMQAINEGICGLEYFAYAANITGDGRYQGLKIGQVLPTGQLYLDSISLLVKPEVALKQIEEEKRQREQAAEKARGGPGYTIRPDDGKDGVEESKRPGIGGEPDGELNEGKDTGQESPARPKRFYGSVTLDSTRVGRDAGTIAQEVIAHLTSLMGASVEITLDIAATIPDGAPDDVVRTVTENCRTLKFRVHGFEEE</sequence>
<feature type="region of interest" description="Disordered" evidence="1">
    <location>
        <begin position="991"/>
        <end position="1053"/>
    </location>
</feature>
<dbReference type="Pfam" id="PF04465">
    <property type="entry name" value="DUF499"/>
    <property type="match status" value="1"/>
</dbReference>
<name>A0A5S4ZW01_9FIRM</name>
<feature type="domain" description="Swt1-like HEPN" evidence="2">
    <location>
        <begin position="11"/>
        <end position="132"/>
    </location>
</feature>
<accession>A0A5S4ZW01</accession>
<evidence type="ECO:0000256" key="1">
    <source>
        <dbReference type="SAM" id="MobiDB-lite"/>
    </source>
</evidence>